<dbReference type="SUPFAM" id="SSF51430">
    <property type="entry name" value="NAD(P)-linked oxidoreductase"/>
    <property type="match status" value="1"/>
</dbReference>
<dbReference type="Gene3D" id="3.20.20.100">
    <property type="entry name" value="NADP-dependent oxidoreductase domain"/>
    <property type="match status" value="1"/>
</dbReference>
<dbReference type="InterPro" id="IPR050523">
    <property type="entry name" value="AKR_Detox_Biosynth"/>
</dbReference>
<gene>
    <name evidence="2" type="ORF">GCM10007269_24750</name>
</gene>
<comment type="caution">
    <text evidence="2">The sequence shown here is derived from an EMBL/GenBank/DDBJ whole genome shotgun (WGS) entry which is preliminary data.</text>
</comment>
<dbReference type="PANTHER" id="PTHR43364">
    <property type="entry name" value="NADH-SPECIFIC METHYLGLYOXAL REDUCTASE-RELATED"/>
    <property type="match status" value="1"/>
</dbReference>
<reference evidence="3" key="1">
    <citation type="journal article" date="2019" name="Int. J. Syst. Evol. Microbiol.">
        <title>The Global Catalogue of Microorganisms (GCM) 10K type strain sequencing project: providing services to taxonomists for standard genome sequencing and annotation.</title>
        <authorList>
            <consortium name="The Broad Institute Genomics Platform"/>
            <consortium name="The Broad Institute Genome Sequencing Center for Infectious Disease"/>
            <person name="Wu L."/>
            <person name="Ma J."/>
        </authorList>
    </citation>
    <scope>NUCLEOTIDE SEQUENCE [LARGE SCALE GENOMIC DNA]</scope>
    <source>
        <strain evidence="3">CCM 7640</strain>
    </source>
</reference>
<evidence type="ECO:0000313" key="2">
    <source>
        <dbReference type="EMBL" id="GGD81009.1"/>
    </source>
</evidence>
<dbReference type="EMBL" id="BMCM01000004">
    <property type="protein sequence ID" value="GGD81009.1"/>
    <property type="molecule type" value="Genomic_DNA"/>
</dbReference>
<protein>
    <submittedName>
        <fullName evidence="2">Oxidoreductase</fullName>
    </submittedName>
</protein>
<dbReference type="Proteomes" id="UP000629365">
    <property type="component" value="Unassembled WGS sequence"/>
</dbReference>
<accession>A0ABQ1RV91</accession>
<dbReference type="InterPro" id="IPR023210">
    <property type="entry name" value="NADP_OxRdtase_dom"/>
</dbReference>
<dbReference type="Pfam" id="PF00248">
    <property type="entry name" value="Aldo_ket_red"/>
    <property type="match status" value="1"/>
</dbReference>
<organism evidence="2 3">
    <name type="scientific">Microbacterium murale</name>
    <dbReference type="NCBI Taxonomy" id="1081040"/>
    <lineage>
        <taxon>Bacteria</taxon>
        <taxon>Bacillati</taxon>
        <taxon>Actinomycetota</taxon>
        <taxon>Actinomycetes</taxon>
        <taxon>Micrococcales</taxon>
        <taxon>Microbacteriaceae</taxon>
        <taxon>Microbacterium</taxon>
    </lineage>
</organism>
<keyword evidence="3" id="KW-1185">Reference proteome</keyword>
<dbReference type="InterPro" id="IPR036812">
    <property type="entry name" value="NAD(P)_OxRdtase_dom_sf"/>
</dbReference>
<evidence type="ECO:0000259" key="1">
    <source>
        <dbReference type="Pfam" id="PF00248"/>
    </source>
</evidence>
<proteinExistence type="predicted"/>
<sequence>MAFGTRMSEDASFALLDRFVERGGLWIDTADCYSFWDSPTGHGGASETVLGRWFSARPGVRDQVRISTKVGAEPLWPGSWPENRAGLSARAVRDAVAGSLDRLGVDTIDLLWLHMEDRSVPIEETVDALAELTADGTAKRVGASNHPAWRIERARAHAKRIGSLPIDAFQLNSTYLRARPGAPLPGVVHRFGGLNDEQRDYAIEHGIETWAYTPLLSGAYDNPEKSIADVYDHPGNARRLAVLDDIARERGLQRGQIVLAWLLAHGIRPILGGSRIDQLDTAMDAALLTLTPEEVEAMDAPA</sequence>
<feature type="domain" description="NADP-dependent oxidoreductase" evidence="1">
    <location>
        <begin position="2"/>
        <end position="300"/>
    </location>
</feature>
<dbReference type="PANTHER" id="PTHR43364:SF6">
    <property type="entry name" value="OXIDOREDUCTASE-RELATED"/>
    <property type="match status" value="1"/>
</dbReference>
<name>A0ABQ1RV91_9MICO</name>
<evidence type="ECO:0000313" key="3">
    <source>
        <dbReference type="Proteomes" id="UP000629365"/>
    </source>
</evidence>